<dbReference type="InterPro" id="IPR020846">
    <property type="entry name" value="MFS_dom"/>
</dbReference>
<feature type="transmembrane region" description="Helical" evidence="6">
    <location>
        <begin position="159"/>
        <end position="179"/>
    </location>
</feature>
<dbReference type="CDD" id="cd06173">
    <property type="entry name" value="MFS_MefA_like"/>
    <property type="match status" value="1"/>
</dbReference>
<evidence type="ECO:0000259" key="7">
    <source>
        <dbReference type="PROSITE" id="PS50850"/>
    </source>
</evidence>
<comment type="caution">
    <text evidence="8">The sequence shown here is derived from an EMBL/GenBank/DDBJ whole genome shotgun (WGS) entry which is preliminary data.</text>
</comment>
<dbReference type="Gene3D" id="1.20.1250.20">
    <property type="entry name" value="MFS general substrate transporter like domains"/>
    <property type="match status" value="1"/>
</dbReference>
<sequence length="417" mass="43113">MRRGRRGLLTLEVRLSQGGRMVRISRDFGFFWVSQTLSVAGDSFSYIALPLLVLHATGSVTQMGLLTGVGGVAAVVAGIFAGHLVDRYDRRRLMIGADLVRALLYAAVPVAWAFSPQVWLLYVVVPLGAALGKVFQVAYVTAIPALVEKERITEANGRLYATYSGAAVAGPMLAGVLSASAGPVAAVAVDAATFAVSALGLVFVRLRASGASEPARGGFLAGVRFLWRHPVLRPLTLALALLTFLMMALTDLFIYRLKHDLGQSDAVVGVAMAASAAGSVLASLVVARARRTLGFGVSWLGSYVLCGIAVALLAVTGAVPAIALLITAYSLGTGVAGICSMSLRQEVTPEPLLGRVTSAFWTIHTAPGPIGAALLTTAAAAYGTPAVFAATGAVFLVLAGAAALTPVRRSRPEEATA</sequence>
<keyword evidence="5 6" id="KW-0472">Membrane</keyword>
<dbReference type="InterPro" id="IPR036259">
    <property type="entry name" value="MFS_trans_sf"/>
</dbReference>
<dbReference type="GO" id="GO:0005886">
    <property type="term" value="C:plasma membrane"/>
    <property type="evidence" value="ECO:0007669"/>
    <property type="project" value="UniProtKB-SubCell"/>
</dbReference>
<evidence type="ECO:0000313" key="9">
    <source>
        <dbReference type="Proteomes" id="UP000265768"/>
    </source>
</evidence>
<feature type="transmembrane region" description="Helical" evidence="6">
    <location>
        <begin position="185"/>
        <end position="206"/>
    </location>
</feature>
<dbReference type="GO" id="GO:0022857">
    <property type="term" value="F:transmembrane transporter activity"/>
    <property type="evidence" value="ECO:0007669"/>
    <property type="project" value="InterPro"/>
</dbReference>
<dbReference type="Proteomes" id="UP000265768">
    <property type="component" value="Unassembled WGS sequence"/>
</dbReference>
<feature type="transmembrane region" description="Helical" evidence="6">
    <location>
        <begin position="386"/>
        <end position="404"/>
    </location>
</feature>
<dbReference type="InterPro" id="IPR011701">
    <property type="entry name" value="MFS"/>
</dbReference>
<feature type="transmembrane region" description="Helical" evidence="6">
    <location>
        <begin position="266"/>
        <end position="286"/>
    </location>
</feature>
<dbReference type="AlphaFoldDB" id="A0A3A4AWE9"/>
<keyword evidence="9" id="KW-1185">Reference proteome</keyword>
<comment type="subcellular location">
    <subcellularLocation>
        <location evidence="1">Cell membrane</location>
        <topology evidence="1">Multi-pass membrane protein</topology>
    </subcellularLocation>
</comment>
<feature type="transmembrane region" description="Helical" evidence="6">
    <location>
        <begin position="359"/>
        <end position="380"/>
    </location>
</feature>
<dbReference type="PROSITE" id="PS50850">
    <property type="entry name" value="MFS"/>
    <property type="match status" value="1"/>
</dbReference>
<feature type="transmembrane region" description="Helical" evidence="6">
    <location>
        <begin position="30"/>
        <end position="54"/>
    </location>
</feature>
<evidence type="ECO:0000256" key="6">
    <source>
        <dbReference type="SAM" id="Phobius"/>
    </source>
</evidence>
<dbReference type="SUPFAM" id="SSF103473">
    <property type="entry name" value="MFS general substrate transporter"/>
    <property type="match status" value="1"/>
</dbReference>
<name>A0A3A4AWE9_9ACTN</name>
<keyword evidence="2" id="KW-1003">Cell membrane</keyword>
<dbReference type="Pfam" id="PF07690">
    <property type="entry name" value="MFS_1"/>
    <property type="match status" value="1"/>
</dbReference>
<proteinExistence type="predicted"/>
<dbReference type="RefSeq" id="WP_119926163.1">
    <property type="nucleotide sequence ID" value="NZ_QZEY01000003.1"/>
</dbReference>
<reference evidence="8 9" key="1">
    <citation type="submission" date="2018-09" db="EMBL/GenBank/DDBJ databases">
        <title>YIM 75507 draft genome.</title>
        <authorList>
            <person name="Tang S."/>
            <person name="Feng Y."/>
        </authorList>
    </citation>
    <scope>NUCLEOTIDE SEQUENCE [LARGE SCALE GENOMIC DNA]</scope>
    <source>
        <strain evidence="8 9">YIM 75507</strain>
    </source>
</reference>
<feature type="transmembrane region" description="Helical" evidence="6">
    <location>
        <begin position="321"/>
        <end position="339"/>
    </location>
</feature>
<feature type="transmembrane region" description="Helical" evidence="6">
    <location>
        <begin position="120"/>
        <end position="147"/>
    </location>
</feature>
<dbReference type="EMBL" id="QZEY01000003">
    <property type="protein sequence ID" value="RJL33203.1"/>
    <property type="molecule type" value="Genomic_DNA"/>
</dbReference>
<keyword evidence="4 6" id="KW-1133">Transmembrane helix</keyword>
<dbReference type="PANTHER" id="PTHR23513">
    <property type="entry name" value="INTEGRAL MEMBRANE EFFLUX PROTEIN-RELATED"/>
    <property type="match status" value="1"/>
</dbReference>
<dbReference type="PANTHER" id="PTHR23513:SF6">
    <property type="entry name" value="MAJOR FACILITATOR SUPERFAMILY ASSOCIATED DOMAIN-CONTAINING PROTEIN"/>
    <property type="match status" value="1"/>
</dbReference>
<feature type="domain" description="Major facilitator superfamily (MFS) profile" evidence="7">
    <location>
        <begin position="22"/>
        <end position="410"/>
    </location>
</feature>
<evidence type="ECO:0000256" key="4">
    <source>
        <dbReference type="ARBA" id="ARBA00022989"/>
    </source>
</evidence>
<feature type="transmembrane region" description="Helical" evidence="6">
    <location>
        <begin position="93"/>
        <end position="114"/>
    </location>
</feature>
<evidence type="ECO:0000256" key="5">
    <source>
        <dbReference type="ARBA" id="ARBA00023136"/>
    </source>
</evidence>
<keyword evidence="3 6" id="KW-0812">Transmembrane</keyword>
<feature type="transmembrane region" description="Helical" evidence="6">
    <location>
        <begin position="60"/>
        <end position="81"/>
    </location>
</feature>
<evidence type="ECO:0000256" key="1">
    <source>
        <dbReference type="ARBA" id="ARBA00004651"/>
    </source>
</evidence>
<feature type="transmembrane region" description="Helical" evidence="6">
    <location>
        <begin position="234"/>
        <end position="254"/>
    </location>
</feature>
<evidence type="ECO:0000256" key="3">
    <source>
        <dbReference type="ARBA" id="ARBA00022692"/>
    </source>
</evidence>
<organism evidence="8 9">
    <name type="scientific">Bailinhaonella thermotolerans</name>
    <dbReference type="NCBI Taxonomy" id="1070861"/>
    <lineage>
        <taxon>Bacteria</taxon>
        <taxon>Bacillati</taxon>
        <taxon>Actinomycetota</taxon>
        <taxon>Actinomycetes</taxon>
        <taxon>Streptosporangiales</taxon>
        <taxon>Streptosporangiaceae</taxon>
        <taxon>Bailinhaonella</taxon>
    </lineage>
</organism>
<dbReference type="OrthoDB" id="9815525at2"/>
<evidence type="ECO:0000313" key="8">
    <source>
        <dbReference type="EMBL" id="RJL33203.1"/>
    </source>
</evidence>
<evidence type="ECO:0000256" key="2">
    <source>
        <dbReference type="ARBA" id="ARBA00022475"/>
    </source>
</evidence>
<gene>
    <name evidence="8" type="ORF">D5H75_10205</name>
</gene>
<feature type="transmembrane region" description="Helical" evidence="6">
    <location>
        <begin position="293"/>
        <end position="315"/>
    </location>
</feature>
<accession>A0A3A4AWE9</accession>
<protein>
    <submittedName>
        <fullName evidence="8">MFS transporter</fullName>
    </submittedName>
</protein>